<gene>
    <name evidence="2" type="ORF">AKJ37_03660</name>
</gene>
<name>A0A133USE9_9EURY</name>
<dbReference type="GO" id="GO:0003677">
    <property type="term" value="F:DNA binding"/>
    <property type="evidence" value="ECO:0007669"/>
    <property type="project" value="InterPro"/>
</dbReference>
<dbReference type="GO" id="GO:0009307">
    <property type="term" value="P:DNA restriction-modification system"/>
    <property type="evidence" value="ECO:0007669"/>
    <property type="project" value="InterPro"/>
</dbReference>
<protein>
    <recommendedName>
        <fullName evidence="1">Restriction endonuclease type IV Mrr domain-containing protein</fullName>
    </recommendedName>
</protein>
<dbReference type="SUPFAM" id="SSF52980">
    <property type="entry name" value="Restriction endonuclease-like"/>
    <property type="match status" value="1"/>
</dbReference>
<organism evidence="2 3">
    <name type="scientific">candidate division MSBL1 archaeon SCGC-AAA259I09</name>
    <dbReference type="NCBI Taxonomy" id="1698267"/>
    <lineage>
        <taxon>Archaea</taxon>
        <taxon>Methanobacteriati</taxon>
        <taxon>Methanobacteriota</taxon>
        <taxon>candidate division MSBL1</taxon>
    </lineage>
</organism>
<dbReference type="Proteomes" id="UP000070463">
    <property type="component" value="Unassembled WGS sequence"/>
</dbReference>
<dbReference type="Pfam" id="PF04471">
    <property type="entry name" value="Mrr_cat"/>
    <property type="match status" value="1"/>
</dbReference>
<comment type="caution">
    <text evidence="2">The sequence shown here is derived from an EMBL/GenBank/DDBJ whole genome shotgun (WGS) entry which is preliminary data.</text>
</comment>
<dbReference type="InterPro" id="IPR011856">
    <property type="entry name" value="tRNA_endonuc-like_dom_sf"/>
</dbReference>
<evidence type="ECO:0000313" key="2">
    <source>
        <dbReference type="EMBL" id="KXA97128.1"/>
    </source>
</evidence>
<dbReference type="Gene3D" id="3.40.1350.10">
    <property type="match status" value="1"/>
</dbReference>
<evidence type="ECO:0000259" key="1">
    <source>
        <dbReference type="Pfam" id="PF04471"/>
    </source>
</evidence>
<accession>A0A133USE9</accession>
<proteinExistence type="predicted"/>
<sequence>MRLDEVENYTQLKDILEKANWRKFEEIVGKIFEYNGYEVKVSKVVSFENTKRQYDVIAKRNHCIIVDCKRWDNKRRIKHGLRKAVEDQIERIKKLSTEREKYPLIVLSCFSPIERFNKVPIISVYKLNSFLTNFSLAKQNILSI</sequence>
<dbReference type="EMBL" id="LHXR01000043">
    <property type="protein sequence ID" value="KXA97128.1"/>
    <property type="molecule type" value="Genomic_DNA"/>
</dbReference>
<dbReference type="AlphaFoldDB" id="A0A133USE9"/>
<keyword evidence="3" id="KW-1185">Reference proteome</keyword>
<evidence type="ECO:0000313" key="3">
    <source>
        <dbReference type="Proteomes" id="UP000070463"/>
    </source>
</evidence>
<dbReference type="InterPro" id="IPR007560">
    <property type="entry name" value="Restrct_endonuc_IV_Mrr"/>
</dbReference>
<dbReference type="InterPro" id="IPR011335">
    <property type="entry name" value="Restrct_endonuc-II-like"/>
</dbReference>
<reference evidence="2 3" key="1">
    <citation type="journal article" date="2016" name="Sci. Rep.">
        <title>Metabolic traits of an uncultured archaeal lineage -MSBL1- from brine pools of the Red Sea.</title>
        <authorList>
            <person name="Mwirichia R."/>
            <person name="Alam I."/>
            <person name="Rashid M."/>
            <person name="Vinu M."/>
            <person name="Ba-Alawi W."/>
            <person name="Anthony Kamau A."/>
            <person name="Kamanda Ngugi D."/>
            <person name="Goker M."/>
            <person name="Klenk H.P."/>
            <person name="Bajic V."/>
            <person name="Stingl U."/>
        </authorList>
    </citation>
    <scope>NUCLEOTIDE SEQUENCE [LARGE SCALE GENOMIC DNA]</scope>
    <source>
        <strain evidence="2">SCGC-AAA259I09</strain>
    </source>
</reference>
<feature type="domain" description="Restriction endonuclease type IV Mrr" evidence="1">
    <location>
        <begin position="17"/>
        <end position="75"/>
    </location>
</feature>
<dbReference type="GO" id="GO:0004519">
    <property type="term" value="F:endonuclease activity"/>
    <property type="evidence" value="ECO:0007669"/>
    <property type="project" value="InterPro"/>
</dbReference>